<evidence type="ECO:0000256" key="1">
    <source>
        <dbReference type="ARBA" id="ARBA00001947"/>
    </source>
</evidence>
<reference evidence="5 6" key="1">
    <citation type="submission" date="2015-12" db="EMBL/GenBank/DDBJ databases">
        <title>Haloprofundus marisrubri gen. nov., sp. nov., an extremely halophilic archaeon isolated from the Discovery deep brine-seawater interface in the Red Sea.</title>
        <authorList>
            <person name="Zhang G."/>
            <person name="Stingl U."/>
            <person name="Rashid M."/>
        </authorList>
    </citation>
    <scope>NUCLEOTIDE SEQUENCE [LARGE SCALE GENOMIC DNA]</scope>
    <source>
        <strain evidence="5 6">SB9</strain>
    </source>
</reference>
<dbReference type="GO" id="GO:0016811">
    <property type="term" value="F:hydrolase activity, acting on carbon-nitrogen (but not peptide) bonds, in linear amides"/>
    <property type="evidence" value="ECO:0007669"/>
    <property type="project" value="TreeGrafter"/>
</dbReference>
<gene>
    <name evidence="5" type="ORF">AUR64_08655</name>
</gene>
<keyword evidence="6" id="KW-1185">Reference proteome</keyword>
<dbReference type="GO" id="GO:0046872">
    <property type="term" value="F:metal ion binding"/>
    <property type="evidence" value="ECO:0007669"/>
    <property type="project" value="UniProtKB-KW"/>
</dbReference>
<evidence type="ECO:0000256" key="2">
    <source>
        <dbReference type="ARBA" id="ARBA00022723"/>
    </source>
</evidence>
<organism evidence="5 6">
    <name type="scientific">Haloprofundus marisrubri</name>
    <dbReference type="NCBI Taxonomy" id="1514971"/>
    <lineage>
        <taxon>Archaea</taxon>
        <taxon>Methanobacteriati</taxon>
        <taxon>Methanobacteriota</taxon>
        <taxon>Stenosarchaea group</taxon>
        <taxon>Halobacteria</taxon>
        <taxon>Halobacteriales</taxon>
        <taxon>Haloferacaceae</taxon>
        <taxon>Haloprofundus</taxon>
    </lineage>
</organism>
<proteinExistence type="predicted"/>
<dbReference type="Pfam" id="PF02633">
    <property type="entry name" value="Creatininase"/>
    <property type="match status" value="1"/>
</dbReference>
<evidence type="ECO:0000313" key="5">
    <source>
        <dbReference type="EMBL" id="KTG09701.1"/>
    </source>
</evidence>
<dbReference type="InterPro" id="IPR024087">
    <property type="entry name" value="Creatininase-like_sf"/>
</dbReference>
<evidence type="ECO:0000313" key="6">
    <source>
        <dbReference type="Proteomes" id="UP000054387"/>
    </source>
</evidence>
<accession>A0A0W1R9B9</accession>
<keyword evidence="2" id="KW-0479">Metal-binding</keyword>
<dbReference type="GO" id="GO:0009231">
    <property type="term" value="P:riboflavin biosynthetic process"/>
    <property type="evidence" value="ECO:0007669"/>
    <property type="project" value="TreeGrafter"/>
</dbReference>
<dbReference type="EMBL" id="LOPU01000018">
    <property type="protein sequence ID" value="KTG09701.1"/>
    <property type="molecule type" value="Genomic_DNA"/>
</dbReference>
<name>A0A0W1R9B9_9EURY</name>
<comment type="caution">
    <text evidence="5">The sequence shown here is derived from an EMBL/GenBank/DDBJ whole genome shotgun (WGS) entry which is preliminary data.</text>
</comment>
<dbReference type="InterPro" id="IPR003785">
    <property type="entry name" value="Creatininase/forma_Hydrolase"/>
</dbReference>
<evidence type="ECO:0000256" key="3">
    <source>
        <dbReference type="ARBA" id="ARBA00022801"/>
    </source>
</evidence>
<evidence type="ECO:0000256" key="4">
    <source>
        <dbReference type="ARBA" id="ARBA00022833"/>
    </source>
</evidence>
<dbReference type="OrthoDB" id="46121at2157"/>
<dbReference type="SUPFAM" id="SSF102215">
    <property type="entry name" value="Creatininase"/>
    <property type="match status" value="1"/>
</dbReference>
<dbReference type="STRING" id="1514971.AUR64_08655"/>
<sequence>MHLLAEETTTTASDAFRDTSVAVLPTGSVEQHGPALPLGTDFLAAETVARTVDRDDTVVLPTVPVGVSDHHRQFSGTLWTDPTTFENYVADIAASIASHGVKKVVVVNGHGGNVDALSRAARRLRADEVAFVAPWNWWSNLDDLTKELFGTPGIGHADAIETSMVYAIDDELVREGALEAAEAGASESWGRSVHGAEIGFDTADFSESGAVGEPTKGSKEAGDRLLEQAASELDSLLDWLAAQPFSDLLPEDHR</sequence>
<dbReference type="Gene3D" id="3.40.50.10310">
    <property type="entry name" value="Creatininase"/>
    <property type="match status" value="1"/>
</dbReference>
<dbReference type="RefSeq" id="WP_058581056.1">
    <property type="nucleotide sequence ID" value="NZ_LOPU01000018.1"/>
</dbReference>
<dbReference type="Proteomes" id="UP000054387">
    <property type="component" value="Unassembled WGS sequence"/>
</dbReference>
<dbReference type="AlphaFoldDB" id="A0A0W1R9B9"/>
<comment type="cofactor">
    <cofactor evidence="1">
        <name>Zn(2+)</name>
        <dbReference type="ChEBI" id="CHEBI:29105"/>
    </cofactor>
</comment>
<protein>
    <submittedName>
        <fullName evidence="5">Creatininase</fullName>
    </submittedName>
</protein>
<dbReference type="PANTHER" id="PTHR35005">
    <property type="entry name" value="3-DEHYDRO-SCYLLO-INOSOSE HYDROLASE"/>
    <property type="match status" value="1"/>
</dbReference>
<keyword evidence="4" id="KW-0862">Zinc</keyword>
<keyword evidence="3" id="KW-0378">Hydrolase</keyword>
<dbReference type="PANTHER" id="PTHR35005:SF1">
    <property type="entry name" value="2-AMINO-5-FORMYLAMINO-6-RIBOSYLAMINOPYRIMIDIN-4(3H)-ONE 5'-MONOPHOSPHATE DEFORMYLASE"/>
    <property type="match status" value="1"/>
</dbReference>